<keyword evidence="3" id="KW-1185">Reference proteome</keyword>
<evidence type="ECO:0000313" key="3">
    <source>
        <dbReference type="Proteomes" id="UP001596087"/>
    </source>
</evidence>
<evidence type="ECO:0000256" key="1">
    <source>
        <dbReference type="SAM" id="Phobius"/>
    </source>
</evidence>
<comment type="caution">
    <text evidence="2">The sequence shown here is derived from an EMBL/GenBank/DDBJ whole genome shotgun (WGS) entry which is preliminary data.</text>
</comment>
<reference evidence="3" key="1">
    <citation type="journal article" date="2019" name="Int. J. Syst. Evol. Microbiol.">
        <title>The Global Catalogue of Microorganisms (GCM) 10K type strain sequencing project: providing services to taxonomists for standard genome sequencing and annotation.</title>
        <authorList>
            <consortium name="The Broad Institute Genomics Platform"/>
            <consortium name="The Broad Institute Genome Sequencing Center for Infectious Disease"/>
            <person name="Wu L."/>
            <person name="Ma J."/>
        </authorList>
    </citation>
    <scope>NUCLEOTIDE SEQUENCE [LARGE SCALE GENOMIC DNA]</scope>
    <source>
        <strain evidence="3">DFY41</strain>
    </source>
</reference>
<dbReference type="RefSeq" id="WP_378589956.1">
    <property type="nucleotide sequence ID" value="NZ_JBHSKD010000009.1"/>
</dbReference>
<accession>A0ABW0BIR2</accession>
<evidence type="ECO:0000313" key="2">
    <source>
        <dbReference type="EMBL" id="MFC5177170.1"/>
    </source>
</evidence>
<protein>
    <submittedName>
        <fullName evidence="2">Uncharacterized protein</fullName>
    </submittedName>
</protein>
<keyword evidence="1" id="KW-0812">Transmembrane</keyword>
<keyword evidence="1" id="KW-1133">Transmembrane helix</keyword>
<gene>
    <name evidence="2" type="ORF">ACFPGP_10835</name>
</gene>
<organism evidence="2 3">
    <name type="scientific">Nocardioides taihuensis</name>
    <dbReference type="NCBI Taxonomy" id="1835606"/>
    <lineage>
        <taxon>Bacteria</taxon>
        <taxon>Bacillati</taxon>
        <taxon>Actinomycetota</taxon>
        <taxon>Actinomycetes</taxon>
        <taxon>Propionibacteriales</taxon>
        <taxon>Nocardioidaceae</taxon>
        <taxon>Nocardioides</taxon>
    </lineage>
</organism>
<name>A0ABW0BIR2_9ACTN</name>
<dbReference type="EMBL" id="JBHSKD010000009">
    <property type="protein sequence ID" value="MFC5177170.1"/>
    <property type="molecule type" value="Genomic_DNA"/>
</dbReference>
<keyword evidence="1" id="KW-0472">Membrane</keyword>
<dbReference type="Proteomes" id="UP001596087">
    <property type="component" value="Unassembled WGS sequence"/>
</dbReference>
<sequence length="170" mass="17611">MGTVSLAARAAASVLAAAVVVAGLVVLVVDDPGASVVVRRAVCTVVDEERTAELEAQLTAVLAGYDPDLSRVGSCRNGADVAVEATLRSSTTAAAAGTLPRPRPWRHEVEDAFVAHGWVDDGALRSADGRYQLQVWVTSEDTSWGGGPSPSLSLTVTIFLTGRTHFGAPD</sequence>
<feature type="transmembrane region" description="Helical" evidence="1">
    <location>
        <begin position="6"/>
        <end position="29"/>
    </location>
</feature>
<proteinExistence type="predicted"/>